<organism evidence="7">
    <name type="scientific">marine sediment metagenome</name>
    <dbReference type="NCBI Taxonomy" id="412755"/>
    <lineage>
        <taxon>unclassified sequences</taxon>
        <taxon>metagenomes</taxon>
        <taxon>ecological metagenomes</taxon>
    </lineage>
</organism>
<dbReference type="GO" id="GO:0016787">
    <property type="term" value="F:hydrolase activity"/>
    <property type="evidence" value="ECO:0007669"/>
    <property type="project" value="UniProtKB-KW"/>
</dbReference>
<keyword evidence="6" id="KW-0346">Stress response</keyword>
<name>X1VRL7_9ZZZZ</name>
<reference evidence="7" key="1">
    <citation type="journal article" date="2014" name="Front. Microbiol.">
        <title>High frequency of phylogenetically diverse reductive dehalogenase-homologous genes in deep subseafloor sedimentary metagenomes.</title>
        <authorList>
            <person name="Kawai M."/>
            <person name="Futagami T."/>
            <person name="Toyoda A."/>
            <person name="Takaki Y."/>
            <person name="Nishi S."/>
            <person name="Hori S."/>
            <person name="Arai W."/>
            <person name="Tsubouchi T."/>
            <person name="Morono Y."/>
            <person name="Uchiyama I."/>
            <person name="Ito T."/>
            <person name="Fujiyama A."/>
            <person name="Inagaki F."/>
            <person name="Takami H."/>
        </authorList>
    </citation>
    <scope>NUCLEOTIDE SEQUENCE</scope>
    <source>
        <strain evidence="7">Expedition CK06-06</strain>
    </source>
</reference>
<dbReference type="AlphaFoldDB" id="X1VRL7"/>
<dbReference type="Gene3D" id="3.30.920.30">
    <property type="entry name" value="Hypothetical protein"/>
    <property type="match status" value="1"/>
</dbReference>
<keyword evidence="1" id="KW-1277">Toxin-antitoxin system</keyword>
<dbReference type="Pfam" id="PF07927">
    <property type="entry name" value="HicA_toxin"/>
    <property type="match status" value="1"/>
</dbReference>
<comment type="caution">
    <text evidence="7">The sequence shown here is derived from an EMBL/GenBank/DDBJ whole genome shotgun (WGS) entry which is preliminary data.</text>
</comment>
<evidence type="ECO:0008006" key="8">
    <source>
        <dbReference type="Google" id="ProtNLM"/>
    </source>
</evidence>
<evidence type="ECO:0000256" key="2">
    <source>
        <dbReference type="ARBA" id="ARBA00022722"/>
    </source>
</evidence>
<proteinExistence type="predicted"/>
<evidence type="ECO:0000256" key="3">
    <source>
        <dbReference type="ARBA" id="ARBA00022759"/>
    </source>
</evidence>
<keyword evidence="5" id="KW-0694">RNA-binding</keyword>
<evidence type="ECO:0000256" key="4">
    <source>
        <dbReference type="ARBA" id="ARBA00022801"/>
    </source>
</evidence>
<dbReference type="SUPFAM" id="SSF54786">
    <property type="entry name" value="YcfA/nrd intein domain"/>
    <property type="match status" value="1"/>
</dbReference>
<keyword evidence="4" id="KW-0378">Hydrolase</keyword>
<evidence type="ECO:0000313" key="7">
    <source>
        <dbReference type="EMBL" id="GAJ23177.1"/>
    </source>
</evidence>
<dbReference type="EMBL" id="BARW01038503">
    <property type="protein sequence ID" value="GAJ23177.1"/>
    <property type="molecule type" value="Genomic_DNA"/>
</dbReference>
<gene>
    <name evidence="7" type="ORF">S12H4_59071</name>
</gene>
<sequence length="71" mass="8012">MSKVFSGREVVKALHRIGFVVDHQRGSHIFLHNLEKNISIVVPNHGEIKKGTLNSILKKTNISIKDLKELV</sequence>
<dbReference type="GO" id="GO:0004519">
    <property type="term" value="F:endonuclease activity"/>
    <property type="evidence" value="ECO:0007669"/>
    <property type="project" value="UniProtKB-KW"/>
</dbReference>
<evidence type="ECO:0000256" key="6">
    <source>
        <dbReference type="ARBA" id="ARBA00023016"/>
    </source>
</evidence>
<dbReference type="GO" id="GO:0003729">
    <property type="term" value="F:mRNA binding"/>
    <property type="evidence" value="ECO:0007669"/>
    <property type="project" value="InterPro"/>
</dbReference>
<keyword evidence="2" id="KW-0540">Nuclease</keyword>
<evidence type="ECO:0000256" key="5">
    <source>
        <dbReference type="ARBA" id="ARBA00022884"/>
    </source>
</evidence>
<dbReference type="InterPro" id="IPR012933">
    <property type="entry name" value="HicA_mRNA_interferase"/>
</dbReference>
<dbReference type="InterPro" id="IPR038570">
    <property type="entry name" value="HicA_sf"/>
</dbReference>
<keyword evidence="3" id="KW-0255">Endonuclease</keyword>
<accession>X1VRL7</accession>
<evidence type="ECO:0000256" key="1">
    <source>
        <dbReference type="ARBA" id="ARBA00022649"/>
    </source>
</evidence>
<protein>
    <recommendedName>
        <fullName evidence="8">Addiction module toxin, HicA family</fullName>
    </recommendedName>
</protein>